<dbReference type="PANTHER" id="PTHR46825">
    <property type="entry name" value="D-ALANYL-D-ALANINE-CARBOXYPEPTIDASE/ENDOPEPTIDASE AMPH"/>
    <property type="match status" value="1"/>
</dbReference>
<keyword evidence="2" id="KW-0121">Carboxypeptidase</keyword>
<dbReference type="Gene3D" id="3.40.710.10">
    <property type="entry name" value="DD-peptidase/beta-lactamase superfamily"/>
    <property type="match status" value="1"/>
</dbReference>
<dbReference type="EMBL" id="JACHMH010000001">
    <property type="protein sequence ID" value="MBB4680660.1"/>
    <property type="molecule type" value="Genomic_DNA"/>
</dbReference>
<evidence type="ECO:0000313" key="3">
    <source>
        <dbReference type="Proteomes" id="UP000533598"/>
    </source>
</evidence>
<keyword evidence="3" id="KW-1185">Reference proteome</keyword>
<reference evidence="2 3" key="1">
    <citation type="submission" date="2020-08" db="EMBL/GenBank/DDBJ databases">
        <title>Sequencing the genomes of 1000 actinobacteria strains.</title>
        <authorList>
            <person name="Klenk H.-P."/>
        </authorList>
    </citation>
    <scope>NUCLEOTIDE SEQUENCE [LARGE SCALE GENOMIC DNA]</scope>
    <source>
        <strain evidence="2 3">DSM 44230</strain>
    </source>
</reference>
<evidence type="ECO:0000313" key="2">
    <source>
        <dbReference type="EMBL" id="MBB4680660.1"/>
    </source>
</evidence>
<gene>
    <name evidence="2" type="ORF">HNR67_006778</name>
</gene>
<evidence type="ECO:0000259" key="1">
    <source>
        <dbReference type="Pfam" id="PF00144"/>
    </source>
</evidence>
<name>A0A7W7FX20_9PSEU</name>
<comment type="caution">
    <text evidence="2">The sequence shown here is derived from an EMBL/GenBank/DDBJ whole genome shotgun (WGS) entry which is preliminary data.</text>
</comment>
<dbReference type="InterPro" id="IPR050491">
    <property type="entry name" value="AmpC-like"/>
</dbReference>
<dbReference type="Pfam" id="PF00144">
    <property type="entry name" value="Beta-lactamase"/>
    <property type="match status" value="1"/>
</dbReference>
<dbReference type="Proteomes" id="UP000533598">
    <property type="component" value="Unassembled WGS sequence"/>
</dbReference>
<dbReference type="AlphaFoldDB" id="A0A7W7FX20"/>
<proteinExistence type="predicted"/>
<sequence length="344" mass="36847">MQLQPVLDRAVTLGGVPGILAETHSPDGIRFATAGVADTSTGGKRLPTHCFRIGSTTKTFVATVLLQLAAENLLTLEDSVEHWLPGLVRGGSAITLRQLLNHTSGLFSHTDDQPALSTKDRYTPTELVAVAMAREPNFAPGTGWGYCNTNYVLAGLVIEAVTGDTLAGQLTKRITEPHGLTNTYQPRPEDESIRGPHSRHYTRLFQTDPAAPIHDATEFAHTPFWASGDMISSAGDLARFFGALLAGQLLPLAWQREMFDTVAAPDWIPDAEYGLGISSIRLPGGTVWGMGGAIFGSWSYTYGSRDGSRVVSTNVNGDWADHPTGSPLGIVTEVITTQLCPAPR</sequence>
<keyword evidence="2" id="KW-0645">Protease</keyword>
<dbReference type="GO" id="GO:0009002">
    <property type="term" value="F:serine-type D-Ala-D-Ala carboxypeptidase activity"/>
    <property type="evidence" value="ECO:0007669"/>
    <property type="project" value="UniProtKB-EC"/>
</dbReference>
<feature type="domain" description="Beta-lactamase-related" evidence="1">
    <location>
        <begin position="16"/>
        <end position="318"/>
    </location>
</feature>
<dbReference type="EC" id="3.4.16.4" evidence="2"/>
<protein>
    <submittedName>
        <fullName evidence="2">D-alanyl-D-alanine carboxypeptidase</fullName>
        <ecNumber evidence="2">3.4.16.4</ecNumber>
    </submittedName>
</protein>
<dbReference type="RefSeq" id="WP_185006632.1">
    <property type="nucleotide sequence ID" value="NZ_BAAAUI010000060.1"/>
</dbReference>
<keyword evidence="2" id="KW-0378">Hydrolase</keyword>
<accession>A0A7W7FX20</accession>
<dbReference type="SUPFAM" id="SSF56601">
    <property type="entry name" value="beta-lactamase/transpeptidase-like"/>
    <property type="match status" value="1"/>
</dbReference>
<dbReference type="InterPro" id="IPR012338">
    <property type="entry name" value="Beta-lactam/transpept-like"/>
</dbReference>
<dbReference type="PANTHER" id="PTHR46825:SF7">
    <property type="entry name" value="D-ALANYL-D-ALANINE CARBOXYPEPTIDASE"/>
    <property type="match status" value="1"/>
</dbReference>
<organism evidence="2 3">
    <name type="scientific">Crossiella cryophila</name>
    <dbReference type="NCBI Taxonomy" id="43355"/>
    <lineage>
        <taxon>Bacteria</taxon>
        <taxon>Bacillati</taxon>
        <taxon>Actinomycetota</taxon>
        <taxon>Actinomycetes</taxon>
        <taxon>Pseudonocardiales</taxon>
        <taxon>Pseudonocardiaceae</taxon>
        <taxon>Crossiella</taxon>
    </lineage>
</organism>
<dbReference type="InterPro" id="IPR001466">
    <property type="entry name" value="Beta-lactam-related"/>
</dbReference>